<dbReference type="WBParaSite" id="GPUH_0001037501-mRNA-1">
    <property type="protein sequence ID" value="GPUH_0001037501-mRNA-1"/>
    <property type="gene ID" value="GPUH_0001037501"/>
</dbReference>
<dbReference type="AlphaFoldDB" id="A0A183DNS1"/>
<proteinExistence type="predicted"/>
<accession>A0A183DNS1</accession>
<sequence>MGSSCNGSSSGAVKKKQLVKVRKRDDVFRPVKFDVKLSALKKYDRMGEVTLTFHFCSFRRLVLLQEEQPLDVPLRAMEKMGESDSYFLADDA</sequence>
<protein>
    <submittedName>
        <fullName evidence="3">Rad60-SLD domain-containing protein</fullName>
    </submittedName>
</protein>
<evidence type="ECO:0000313" key="3">
    <source>
        <dbReference type="WBParaSite" id="GPUH_0001037501-mRNA-1"/>
    </source>
</evidence>
<name>A0A183DNS1_9BILA</name>
<evidence type="ECO:0000313" key="1">
    <source>
        <dbReference type="EMBL" id="VDN17345.1"/>
    </source>
</evidence>
<reference evidence="1 2" key="2">
    <citation type="submission" date="2018-11" db="EMBL/GenBank/DDBJ databases">
        <authorList>
            <consortium name="Pathogen Informatics"/>
        </authorList>
    </citation>
    <scope>NUCLEOTIDE SEQUENCE [LARGE SCALE GENOMIC DNA]</scope>
</reference>
<gene>
    <name evidence="1" type="ORF">GPUH_LOCUS10362</name>
</gene>
<evidence type="ECO:0000313" key="2">
    <source>
        <dbReference type="Proteomes" id="UP000271098"/>
    </source>
</evidence>
<keyword evidence="2" id="KW-1185">Reference proteome</keyword>
<organism evidence="3">
    <name type="scientific">Gongylonema pulchrum</name>
    <dbReference type="NCBI Taxonomy" id="637853"/>
    <lineage>
        <taxon>Eukaryota</taxon>
        <taxon>Metazoa</taxon>
        <taxon>Ecdysozoa</taxon>
        <taxon>Nematoda</taxon>
        <taxon>Chromadorea</taxon>
        <taxon>Rhabditida</taxon>
        <taxon>Spirurina</taxon>
        <taxon>Spiruromorpha</taxon>
        <taxon>Spiruroidea</taxon>
        <taxon>Gongylonematidae</taxon>
        <taxon>Gongylonema</taxon>
    </lineage>
</organism>
<dbReference type="Proteomes" id="UP000271098">
    <property type="component" value="Unassembled WGS sequence"/>
</dbReference>
<reference evidence="3" key="1">
    <citation type="submission" date="2016-06" db="UniProtKB">
        <authorList>
            <consortium name="WormBaseParasite"/>
        </authorList>
    </citation>
    <scope>IDENTIFICATION</scope>
</reference>
<dbReference type="EMBL" id="UYRT01077942">
    <property type="protein sequence ID" value="VDN17345.1"/>
    <property type="molecule type" value="Genomic_DNA"/>
</dbReference>